<dbReference type="SMART" id="SM00487">
    <property type="entry name" value="DEXDc"/>
    <property type="match status" value="1"/>
</dbReference>
<dbReference type="InterPro" id="IPR006935">
    <property type="entry name" value="Helicase/UvrB_N"/>
</dbReference>
<organism evidence="2 3">
    <name type="scientific">Candidatus Jettenia caeni</name>
    <dbReference type="NCBI Taxonomy" id="247490"/>
    <lineage>
        <taxon>Bacteria</taxon>
        <taxon>Pseudomonadati</taxon>
        <taxon>Planctomycetota</taxon>
        <taxon>Candidatus Brocadiia</taxon>
        <taxon>Candidatus Brocadiales</taxon>
        <taxon>Candidatus Brocadiaceae</taxon>
        <taxon>Candidatus Jettenia</taxon>
    </lineage>
</organism>
<dbReference type="InterPro" id="IPR013670">
    <property type="entry name" value="EcoEI_R_C_dom"/>
</dbReference>
<dbReference type="NCBIfam" id="NF046051">
    <property type="entry name" value="restrict_EcoAI"/>
    <property type="match status" value="1"/>
</dbReference>
<dbReference type="PANTHER" id="PTHR47396">
    <property type="entry name" value="TYPE I RESTRICTION ENZYME ECOKI R PROTEIN"/>
    <property type="match status" value="1"/>
</dbReference>
<dbReference type="Pfam" id="PF04851">
    <property type="entry name" value="ResIII"/>
    <property type="match status" value="1"/>
</dbReference>
<dbReference type="STRING" id="247490.KSU1_D0685"/>
<evidence type="ECO:0000313" key="2">
    <source>
        <dbReference type="EMBL" id="GAB63994.1"/>
    </source>
</evidence>
<dbReference type="Gene3D" id="3.40.50.300">
    <property type="entry name" value="P-loop containing nucleotide triphosphate hydrolases"/>
    <property type="match status" value="2"/>
</dbReference>
<dbReference type="GO" id="GO:0005524">
    <property type="term" value="F:ATP binding"/>
    <property type="evidence" value="ECO:0007669"/>
    <property type="project" value="InterPro"/>
</dbReference>
<dbReference type="GO" id="GO:0006304">
    <property type="term" value="P:DNA modification"/>
    <property type="evidence" value="ECO:0007669"/>
    <property type="project" value="InterPro"/>
</dbReference>
<dbReference type="InterPro" id="IPR001650">
    <property type="entry name" value="Helicase_C-like"/>
</dbReference>
<dbReference type="PROSITE" id="PS51192">
    <property type="entry name" value="HELICASE_ATP_BIND_1"/>
    <property type="match status" value="1"/>
</dbReference>
<evidence type="ECO:0000259" key="1">
    <source>
        <dbReference type="PROSITE" id="PS51192"/>
    </source>
</evidence>
<proteinExistence type="predicted"/>
<dbReference type="Pfam" id="PF08463">
    <property type="entry name" value="EcoEI_R_C"/>
    <property type="match status" value="1"/>
</dbReference>
<comment type="caution">
    <text evidence="2">The sequence shown here is derived from an EMBL/GenBank/DDBJ whole genome shotgun (WGS) entry which is preliminary data.</text>
</comment>
<dbReference type="OrthoDB" id="9758243at2"/>
<accession>I3IQJ9</accession>
<sequence>MPYFCFLTGVNHICKVWHHFTDQKQMSNKKDLSERDICTQFILPALVKAGWDVEKQVREEVFFTDGRIFVKGNKTARGKRKRADFILYLKPNIPIAVIEAKDNNHSVGAGLQQALGYAETLDVPVAFSSNGDGFVQHDRSGFSEQIEKELSLDAFPSSAELWKMYKRYKKIETPRQEEIASFDYFFDGSGRLPRYYQQIAINRTVEVIARGQNRILLVMATGTGKTYTAFQIIYRLWKNGHKKRILFLADRNVLIDQTRRNDFKHFKKKMTVIKKKKIDKAFEIYLALYQGLTNYNEDKDAYKEFSRDFFDLVIVDECHRGSAAADSAWRAILDYFRSATHIGFTATPRETKEVSNITYFGDPIYTYTLRQGIEDGFLAPYKVIRVGLNTDLEGWRPEAGKKDRDGNEVEDHVYNIKDFDRNLVIDERTKLVAKRVSEYLRKTNRFDKTIVFCVDIEHAERIRQAIANENADVVRENYKYVMRITGDDEQGKREVDNFINPEERYPVITATSKLMTTGVDAQTCKLIVLDSNIKSMTEFKQIIGRGTRINEEYGKTFFAIMDFRNVTDLFADPAFDGDPVMIKEVTGEQELTDQDIYPEEDQEVIDPETGQPVDFEEETSVEYPTQPEIIQGGTIVSEPRQKVYVAGVDVSVLNERVQHLDADGKLITESLKDYTKKGILQEFQSLDNFLARWNGAHKKKAVIEELESQGIIPENLMAEVKKDLDVFDLICHIALDMPALTRRERAENIKKRNYFSKYGEKARKVIDALLDKYADEGIENIEDLTILRIEPFNQIGTPTEIVQMFCGRDQYLHVIEELEHELYTAA</sequence>
<dbReference type="GO" id="GO:0003677">
    <property type="term" value="F:DNA binding"/>
    <property type="evidence" value="ECO:0007669"/>
    <property type="project" value="InterPro"/>
</dbReference>
<evidence type="ECO:0000313" key="3">
    <source>
        <dbReference type="Proteomes" id="UP000002985"/>
    </source>
</evidence>
<feature type="domain" description="Helicase ATP-binding" evidence="1">
    <location>
        <begin position="206"/>
        <end position="366"/>
    </location>
</feature>
<dbReference type="InterPro" id="IPR027417">
    <property type="entry name" value="P-loop_NTPase"/>
</dbReference>
<keyword evidence="3" id="KW-1185">Reference proteome</keyword>
<gene>
    <name evidence="2" type="ORF">KSU1_D0685</name>
</gene>
<dbReference type="GO" id="GO:0005829">
    <property type="term" value="C:cytosol"/>
    <property type="evidence" value="ECO:0007669"/>
    <property type="project" value="TreeGrafter"/>
</dbReference>
<dbReference type="Proteomes" id="UP000002985">
    <property type="component" value="Unassembled WGS sequence"/>
</dbReference>
<dbReference type="CDD" id="cd18799">
    <property type="entry name" value="SF2_C_EcoAI-like"/>
    <property type="match status" value="1"/>
</dbReference>
<protein>
    <submittedName>
        <fullName evidence="2">Deoxyribonuclease</fullName>
    </submittedName>
</protein>
<dbReference type="CDD" id="cd18032">
    <property type="entry name" value="DEXHc_RE_I_III_res"/>
    <property type="match status" value="1"/>
</dbReference>
<reference evidence="2 3" key="1">
    <citation type="journal article" date="2012" name="FEBS Lett.">
        <title>Anammox organism KSU-1 expresses a NirK-type copper-containing nitrite reductase instead of a NirS-type with cytochrome cd1.</title>
        <authorList>
            <person name="Hira D."/>
            <person name="Toh H."/>
            <person name="Migita C.T."/>
            <person name="Okubo H."/>
            <person name="Nishiyama T."/>
            <person name="Hattori M."/>
            <person name="Furukawa K."/>
            <person name="Fujii T."/>
        </authorList>
    </citation>
    <scope>NUCLEOTIDE SEQUENCE [LARGE SCALE GENOMIC DNA]</scope>
</reference>
<dbReference type="eggNOG" id="COG4096">
    <property type="taxonomic scope" value="Bacteria"/>
</dbReference>
<dbReference type="SUPFAM" id="SSF52540">
    <property type="entry name" value="P-loop containing nucleoside triphosphate hydrolases"/>
    <property type="match status" value="2"/>
</dbReference>
<dbReference type="AlphaFoldDB" id="I3IQJ9"/>
<dbReference type="GO" id="GO:0016787">
    <property type="term" value="F:hydrolase activity"/>
    <property type="evidence" value="ECO:0007669"/>
    <property type="project" value="InterPro"/>
</dbReference>
<name>I3IQJ9_9BACT</name>
<dbReference type="Gene3D" id="3.90.1570.30">
    <property type="match status" value="1"/>
</dbReference>
<dbReference type="Pfam" id="PF00271">
    <property type="entry name" value="Helicase_C"/>
    <property type="match status" value="1"/>
</dbReference>
<dbReference type="InterPro" id="IPR014001">
    <property type="entry name" value="Helicase_ATP-bd"/>
</dbReference>
<dbReference type="InterPro" id="IPR050742">
    <property type="entry name" value="Helicase_Restrict-Modif_Enz"/>
</dbReference>
<dbReference type="PANTHER" id="PTHR47396:SF1">
    <property type="entry name" value="ATP-DEPENDENT HELICASE IRC3-RELATED"/>
    <property type="match status" value="1"/>
</dbReference>
<dbReference type="EMBL" id="BAFH01000004">
    <property type="protein sequence ID" value="GAB63994.1"/>
    <property type="molecule type" value="Genomic_DNA"/>
</dbReference>